<accession>A0ABS2U871</accession>
<keyword evidence="2" id="KW-1185">Reference proteome</keyword>
<dbReference type="EMBL" id="JAFFPU010000024">
    <property type="protein sequence ID" value="MBM9576567.1"/>
    <property type="molecule type" value="Genomic_DNA"/>
</dbReference>
<reference evidence="1 2" key="1">
    <citation type="submission" date="2021-02" db="EMBL/GenBank/DDBJ databases">
        <title>Leptospira ainlahdjerensis sp. nov., Leptospira ainazelensis sp. nov., Leptospira abararensis sp. nov. and Leptospira chreensis sp. nov., four new species isolated from water sources in Algeria.</title>
        <authorList>
            <person name="Amara Korba A."/>
            <person name="Kainiu M."/>
            <person name="Vincent A.T."/>
            <person name="Mariet J.-F."/>
            <person name="Veyrier F.J."/>
            <person name="Goarant C."/>
            <person name="Picardeau M."/>
        </authorList>
    </citation>
    <scope>NUCLEOTIDE SEQUENCE [LARGE SCALE GENOMIC DNA]</scope>
    <source>
        <strain evidence="1 2">201903070</strain>
    </source>
</reference>
<sequence length="99" mass="10872">MKKIIISIFLTTVFAAGCKPCSTLEERICIDLGSKCEKWKSLGKPGIPSEDQDEYRSGRKKLVSVVLESLGLIERNAQACQGLSSNYDALIVPIKKALQ</sequence>
<evidence type="ECO:0008006" key="3">
    <source>
        <dbReference type="Google" id="ProtNLM"/>
    </source>
</evidence>
<comment type="caution">
    <text evidence="1">The sequence shown here is derived from an EMBL/GenBank/DDBJ whole genome shotgun (WGS) entry which is preliminary data.</text>
</comment>
<organism evidence="1 2">
    <name type="scientific">Leptospira ainlahdjerensis</name>
    <dbReference type="NCBI Taxonomy" id="2810033"/>
    <lineage>
        <taxon>Bacteria</taxon>
        <taxon>Pseudomonadati</taxon>
        <taxon>Spirochaetota</taxon>
        <taxon>Spirochaetia</taxon>
        <taxon>Leptospirales</taxon>
        <taxon>Leptospiraceae</taxon>
        <taxon>Leptospira</taxon>
    </lineage>
</organism>
<name>A0ABS2U871_9LEPT</name>
<evidence type="ECO:0000313" key="1">
    <source>
        <dbReference type="EMBL" id="MBM9576567.1"/>
    </source>
</evidence>
<evidence type="ECO:0000313" key="2">
    <source>
        <dbReference type="Proteomes" id="UP000724686"/>
    </source>
</evidence>
<gene>
    <name evidence="1" type="ORF">JWG45_05305</name>
</gene>
<dbReference type="Proteomes" id="UP000724686">
    <property type="component" value="Unassembled WGS sequence"/>
</dbReference>
<proteinExistence type="predicted"/>
<dbReference type="RefSeq" id="WP_205278731.1">
    <property type="nucleotide sequence ID" value="NZ_JAFFPU010000024.1"/>
</dbReference>
<dbReference type="PROSITE" id="PS51257">
    <property type="entry name" value="PROKAR_LIPOPROTEIN"/>
    <property type="match status" value="1"/>
</dbReference>
<protein>
    <recommendedName>
        <fullName evidence="3">Lipoprotein</fullName>
    </recommendedName>
</protein>